<reference evidence="1 2" key="1">
    <citation type="submission" date="2023-07" db="EMBL/GenBank/DDBJ databases">
        <title>Genomic Encyclopedia of Type Strains, Phase IV (KMG-IV): sequencing the most valuable type-strain genomes for metagenomic binning, comparative biology and taxonomic classification.</title>
        <authorList>
            <person name="Goeker M."/>
        </authorList>
    </citation>
    <scope>NUCLEOTIDE SEQUENCE [LARGE SCALE GENOMIC DNA]</scope>
    <source>
        <strain evidence="1 2">DSM 12396</strain>
    </source>
</reference>
<name>A0ABU0B4Y9_9FIRM</name>
<dbReference type="Proteomes" id="UP001225644">
    <property type="component" value="Unassembled WGS sequence"/>
</dbReference>
<protein>
    <submittedName>
        <fullName evidence="1">Uncharacterized protein</fullName>
    </submittedName>
</protein>
<organism evidence="1 2">
    <name type="scientific">Desulfofundulus luciae</name>
    <dbReference type="NCBI Taxonomy" id="74702"/>
    <lineage>
        <taxon>Bacteria</taxon>
        <taxon>Bacillati</taxon>
        <taxon>Bacillota</taxon>
        <taxon>Clostridia</taxon>
        <taxon>Eubacteriales</taxon>
        <taxon>Peptococcaceae</taxon>
        <taxon>Desulfofundulus</taxon>
    </lineage>
</organism>
<evidence type="ECO:0000313" key="2">
    <source>
        <dbReference type="Proteomes" id="UP001225644"/>
    </source>
</evidence>
<keyword evidence="2" id="KW-1185">Reference proteome</keyword>
<sequence length="54" mass="6216">MGKISGQVLEIQVNEIYCTKPGAEAGKRLDTMGYERMKNFEESRWKDITPPQLK</sequence>
<dbReference type="RefSeq" id="WP_307403787.1">
    <property type="nucleotide sequence ID" value="NZ_JAUSUX010000043.1"/>
</dbReference>
<dbReference type="EMBL" id="JAUSUX010000043">
    <property type="protein sequence ID" value="MDQ0287790.1"/>
    <property type="molecule type" value="Genomic_DNA"/>
</dbReference>
<evidence type="ECO:0000313" key="1">
    <source>
        <dbReference type="EMBL" id="MDQ0287790.1"/>
    </source>
</evidence>
<comment type="caution">
    <text evidence="1">The sequence shown here is derived from an EMBL/GenBank/DDBJ whole genome shotgun (WGS) entry which is preliminary data.</text>
</comment>
<gene>
    <name evidence="1" type="ORF">J2Z49_002923</name>
</gene>
<proteinExistence type="predicted"/>
<accession>A0ABU0B4Y9</accession>